<dbReference type="RefSeq" id="WP_078666418.1">
    <property type="nucleotide sequence ID" value="NZ_FUXM01000042.1"/>
</dbReference>
<dbReference type="OrthoDB" id="9791488at2"/>
<keyword evidence="2" id="KW-0475">Mercuric resistance</keyword>
<evidence type="ECO:0000256" key="2">
    <source>
        <dbReference type="ARBA" id="ARBA00022466"/>
    </source>
</evidence>
<dbReference type="SMART" id="SM00422">
    <property type="entry name" value="HTH_MERR"/>
    <property type="match status" value="1"/>
</dbReference>
<dbReference type="GO" id="GO:0046689">
    <property type="term" value="P:response to mercury ion"/>
    <property type="evidence" value="ECO:0007669"/>
    <property type="project" value="UniProtKB-KW"/>
</dbReference>
<name>A0A1T4S534_9FIRM</name>
<keyword evidence="11" id="KW-0175">Coiled coil</keyword>
<evidence type="ECO:0000313" key="14">
    <source>
        <dbReference type="Proteomes" id="UP000189933"/>
    </source>
</evidence>
<keyword evidence="3" id="KW-0678">Repressor</keyword>
<evidence type="ECO:0000256" key="5">
    <source>
        <dbReference type="ARBA" id="ARBA00022914"/>
    </source>
</evidence>
<dbReference type="AlphaFoldDB" id="A0A1T4S534"/>
<keyword evidence="7" id="KW-0238">DNA-binding</keyword>
<dbReference type="GO" id="GO:0003677">
    <property type="term" value="F:DNA binding"/>
    <property type="evidence" value="ECO:0007669"/>
    <property type="project" value="UniProtKB-KW"/>
</dbReference>
<protein>
    <recommendedName>
        <fullName evidence="1">Mercuric resistance operon regulatory protein</fullName>
    </recommendedName>
</protein>
<sequence length="132" mass="15955">MKYRISELAVKCNVNKETIRYYERKGLIKETLRTDSGYRMYSEETVKRIFFIKRMQELGFSLGEIHNLLKVIDEGEIRCKDMYNFISQKIDEVQQRIKDLRRIEKILNELKERCPNKEELQECPILETLKDD</sequence>
<evidence type="ECO:0000256" key="10">
    <source>
        <dbReference type="ARBA" id="ARBA00024874"/>
    </source>
</evidence>
<feature type="domain" description="HTH merR-type" evidence="12">
    <location>
        <begin position="2"/>
        <end position="71"/>
    </location>
</feature>
<dbReference type="GO" id="GO:0045340">
    <property type="term" value="F:mercury ion binding"/>
    <property type="evidence" value="ECO:0007669"/>
    <property type="project" value="InterPro"/>
</dbReference>
<proteinExistence type="predicted"/>
<keyword evidence="4" id="KW-0479">Metal-binding</keyword>
<dbReference type="InterPro" id="IPR047057">
    <property type="entry name" value="MerR_fam"/>
</dbReference>
<evidence type="ECO:0000256" key="6">
    <source>
        <dbReference type="ARBA" id="ARBA00023015"/>
    </source>
</evidence>
<dbReference type="InterPro" id="IPR000551">
    <property type="entry name" value="MerR-type_HTH_dom"/>
</dbReference>
<dbReference type="CDD" id="cd04783">
    <property type="entry name" value="HTH_MerR1"/>
    <property type="match status" value="1"/>
</dbReference>
<dbReference type="PROSITE" id="PS00552">
    <property type="entry name" value="HTH_MERR_1"/>
    <property type="match status" value="1"/>
</dbReference>
<comment type="function">
    <text evidence="10">Mediates the mercuric-dependent induction of mercury resistance operon. In the absence of mercury MerR represses transcription by binding tightly to the mer operator region; when mercury is present the dimeric complex binds a single ion and becomes a potent transcriptional activator, while remaining bound to the mer site.</text>
</comment>
<gene>
    <name evidence="13" type="ORF">SAMN02745885_02430</name>
</gene>
<evidence type="ECO:0000313" key="13">
    <source>
        <dbReference type="EMBL" id="SKA23038.1"/>
    </source>
</evidence>
<keyword evidence="8" id="KW-0010">Activator</keyword>
<dbReference type="InterPro" id="IPR011794">
    <property type="entry name" value="MerR"/>
</dbReference>
<dbReference type="PANTHER" id="PTHR30204:SF69">
    <property type="entry name" value="MERR-FAMILY TRANSCRIPTIONAL REGULATOR"/>
    <property type="match status" value="1"/>
</dbReference>
<keyword evidence="14" id="KW-1185">Reference proteome</keyword>
<evidence type="ECO:0000256" key="9">
    <source>
        <dbReference type="ARBA" id="ARBA00023163"/>
    </source>
</evidence>
<evidence type="ECO:0000256" key="4">
    <source>
        <dbReference type="ARBA" id="ARBA00022723"/>
    </source>
</evidence>
<dbReference type="InterPro" id="IPR009061">
    <property type="entry name" value="DNA-bd_dom_put_sf"/>
</dbReference>
<dbReference type="PRINTS" id="PR00040">
    <property type="entry name" value="HTHMERR"/>
</dbReference>
<dbReference type="PANTHER" id="PTHR30204">
    <property type="entry name" value="REDOX-CYCLING DRUG-SENSING TRANSCRIPTIONAL ACTIVATOR SOXR"/>
    <property type="match status" value="1"/>
</dbReference>
<evidence type="ECO:0000256" key="1">
    <source>
        <dbReference type="ARBA" id="ARBA00017146"/>
    </source>
</evidence>
<dbReference type="NCBIfam" id="TIGR02051">
    <property type="entry name" value="MerR"/>
    <property type="match status" value="1"/>
</dbReference>
<dbReference type="GO" id="GO:0003700">
    <property type="term" value="F:DNA-binding transcription factor activity"/>
    <property type="evidence" value="ECO:0007669"/>
    <property type="project" value="InterPro"/>
</dbReference>
<dbReference type="Gene3D" id="1.10.1660.10">
    <property type="match status" value="1"/>
</dbReference>
<evidence type="ECO:0000256" key="8">
    <source>
        <dbReference type="ARBA" id="ARBA00023159"/>
    </source>
</evidence>
<keyword evidence="9" id="KW-0804">Transcription</keyword>
<evidence type="ECO:0000256" key="3">
    <source>
        <dbReference type="ARBA" id="ARBA00022491"/>
    </source>
</evidence>
<organism evidence="13 14">
    <name type="scientific">Carboxydocella sporoproducens DSM 16521</name>
    <dbReference type="NCBI Taxonomy" id="1121270"/>
    <lineage>
        <taxon>Bacteria</taxon>
        <taxon>Bacillati</taxon>
        <taxon>Bacillota</taxon>
        <taxon>Clostridia</taxon>
        <taxon>Eubacteriales</taxon>
        <taxon>Clostridiales Family XVI. Incertae Sedis</taxon>
        <taxon>Carboxydocella</taxon>
    </lineage>
</organism>
<evidence type="ECO:0000259" key="12">
    <source>
        <dbReference type="PROSITE" id="PS50937"/>
    </source>
</evidence>
<dbReference type="PROSITE" id="PS50937">
    <property type="entry name" value="HTH_MERR_2"/>
    <property type="match status" value="1"/>
</dbReference>
<dbReference type="SUPFAM" id="SSF46955">
    <property type="entry name" value="Putative DNA-binding domain"/>
    <property type="match status" value="1"/>
</dbReference>
<dbReference type="EMBL" id="FUXM01000042">
    <property type="protein sequence ID" value="SKA23038.1"/>
    <property type="molecule type" value="Genomic_DNA"/>
</dbReference>
<evidence type="ECO:0000256" key="7">
    <source>
        <dbReference type="ARBA" id="ARBA00023125"/>
    </source>
</evidence>
<feature type="coiled-coil region" evidence="11">
    <location>
        <begin position="83"/>
        <end position="120"/>
    </location>
</feature>
<evidence type="ECO:0000256" key="11">
    <source>
        <dbReference type="SAM" id="Coils"/>
    </source>
</evidence>
<dbReference type="Proteomes" id="UP000189933">
    <property type="component" value="Unassembled WGS sequence"/>
</dbReference>
<reference evidence="14" key="1">
    <citation type="submission" date="2017-02" db="EMBL/GenBank/DDBJ databases">
        <authorList>
            <person name="Varghese N."/>
            <person name="Submissions S."/>
        </authorList>
    </citation>
    <scope>NUCLEOTIDE SEQUENCE [LARGE SCALE GENOMIC DNA]</scope>
    <source>
        <strain evidence="14">DSM 16521</strain>
    </source>
</reference>
<dbReference type="Pfam" id="PF13411">
    <property type="entry name" value="MerR_1"/>
    <property type="match status" value="1"/>
</dbReference>
<keyword evidence="5" id="KW-0476">Mercury</keyword>
<keyword evidence="6" id="KW-0805">Transcription regulation</keyword>
<accession>A0A1T4S534</accession>